<keyword evidence="2" id="KW-1185">Reference proteome</keyword>
<dbReference type="Proteomes" id="UP000198870">
    <property type="component" value="Unassembled WGS sequence"/>
</dbReference>
<accession>A0A1G5INM3</accession>
<evidence type="ECO:0000313" key="1">
    <source>
        <dbReference type="EMBL" id="SCY77623.1"/>
    </source>
</evidence>
<organism evidence="1 2">
    <name type="scientific">Desulfoluna spongiiphila</name>
    <dbReference type="NCBI Taxonomy" id="419481"/>
    <lineage>
        <taxon>Bacteria</taxon>
        <taxon>Pseudomonadati</taxon>
        <taxon>Thermodesulfobacteriota</taxon>
        <taxon>Desulfobacteria</taxon>
        <taxon>Desulfobacterales</taxon>
        <taxon>Desulfolunaceae</taxon>
        <taxon>Desulfoluna</taxon>
    </lineage>
</organism>
<reference evidence="1 2" key="1">
    <citation type="submission" date="2016-10" db="EMBL/GenBank/DDBJ databases">
        <authorList>
            <person name="de Groot N.N."/>
        </authorList>
    </citation>
    <scope>NUCLEOTIDE SEQUENCE [LARGE SCALE GENOMIC DNA]</scope>
    <source>
        <strain evidence="1 2">AA1</strain>
    </source>
</reference>
<gene>
    <name evidence="1" type="ORF">SAMN05216233_1217</name>
</gene>
<dbReference type="AlphaFoldDB" id="A0A1G5INM3"/>
<protein>
    <submittedName>
        <fullName evidence="1">Uncharacterized protein</fullName>
    </submittedName>
</protein>
<proteinExistence type="predicted"/>
<dbReference type="EMBL" id="FMUX01000021">
    <property type="protein sequence ID" value="SCY77623.1"/>
    <property type="molecule type" value="Genomic_DNA"/>
</dbReference>
<name>A0A1G5INM3_9BACT</name>
<evidence type="ECO:0000313" key="2">
    <source>
        <dbReference type="Proteomes" id="UP000198870"/>
    </source>
</evidence>
<sequence>MCLALFVFLPQAKSEAIDYPPQLKEIFYKTTTLDGSLTRETHDEFWEILNQSLTEAQIGHYTTYLLAAQKYQKEIWVSAKFSYENGRIVKTNKLIMLQVGLPLKFEKMIPFPKKSAEYISEWRTYQRKFKESVKKANGILELAASRPDKRQNRLINWDQINNAIAHTEGSYSRLEKLLTETWHD</sequence>